<organism evidence="2 3">
    <name type="scientific">Aliidiomarina soli</name>
    <dbReference type="NCBI Taxonomy" id="1928574"/>
    <lineage>
        <taxon>Bacteria</taxon>
        <taxon>Pseudomonadati</taxon>
        <taxon>Pseudomonadota</taxon>
        <taxon>Gammaproteobacteria</taxon>
        <taxon>Alteromonadales</taxon>
        <taxon>Idiomarinaceae</taxon>
        <taxon>Aliidiomarina</taxon>
    </lineage>
</organism>
<keyword evidence="1" id="KW-0472">Membrane</keyword>
<sequence length="158" mass="17691">MKYTYPSFRVIVGFLMCPLLSGMFLFLTADFYNFFSNGTPTLIHESGLFGFWLYCVLGIFGLLLFGVPAGLLGGIYTHLKLYRKLASYVLVFFLGGGGAHFWAYLLFALPRSDSEISDLFDFSTLNHFLFFALGAFSSLFVAYFVLPKPPVVPPENAK</sequence>
<evidence type="ECO:0000313" key="3">
    <source>
        <dbReference type="Proteomes" id="UP000287823"/>
    </source>
</evidence>
<evidence type="ECO:0000256" key="1">
    <source>
        <dbReference type="SAM" id="Phobius"/>
    </source>
</evidence>
<gene>
    <name evidence="2" type="ORF">CWE14_11570</name>
</gene>
<reference evidence="2 3" key="1">
    <citation type="journal article" date="2011" name="Front. Microbiol.">
        <title>Genomic signatures of strain selection and enhancement in Bacillus atrophaeus var. globigii, a historical biowarfare simulant.</title>
        <authorList>
            <person name="Gibbons H.S."/>
            <person name="Broomall S.M."/>
            <person name="McNew L.A."/>
            <person name="Daligault H."/>
            <person name="Chapman C."/>
            <person name="Bruce D."/>
            <person name="Karavis M."/>
            <person name="Krepps M."/>
            <person name="McGregor P.A."/>
            <person name="Hong C."/>
            <person name="Park K.H."/>
            <person name="Akmal A."/>
            <person name="Feldman A."/>
            <person name="Lin J.S."/>
            <person name="Chang W.E."/>
            <person name="Higgs B.W."/>
            <person name="Demirev P."/>
            <person name="Lindquist J."/>
            <person name="Liem A."/>
            <person name="Fochler E."/>
            <person name="Read T.D."/>
            <person name="Tapia R."/>
            <person name="Johnson S."/>
            <person name="Bishop-Lilly K.A."/>
            <person name="Detter C."/>
            <person name="Han C."/>
            <person name="Sozhamannan S."/>
            <person name="Rosenzweig C.N."/>
            <person name="Skowronski E.W."/>
        </authorList>
    </citation>
    <scope>NUCLEOTIDE SEQUENCE [LARGE SCALE GENOMIC DNA]</scope>
    <source>
        <strain evidence="2 3">Y4G10-17</strain>
    </source>
</reference>
<evidence type="ECO:0000313" key="2">
    <source>
        <dbReference type="EMBL" id="RUO31127.1"/>
    </source>
</evidence>
<feature type="transmembrane region" description="Helical" evidence="1">
    <location>
        <begin position="127"/>
        <end position="146"/>
    </location>
</feature>
<dbReference type="EMBL" id="PIPO01000005">
    <property type="protein sequence ID" value="RUO31127.1"/>
    <property type="molecule type" value="Genomic_DNA"/>
</dbReference>
<name>A0A432WE06_9GAMM</name>
<feature type="transmembrane region" description="Helical" evidence="1">
    <location>
        <begin position="49"/>
        <end position="73"/>
    </location>
</feature>
<feature type="transmembrane region" description="Helical" evidence="1">
    <location>
        <begin position="7"/>
        <end position="29"/>
    </location>
</feature>
<protein>
    <submittedName>
        <fullName evidence="2">Uncharacterized protein</fullName>
    </submittedName>
</protein>
<dbReference type="RefSeq" id="WP_126799507.1">
    <property type="nucleotide sequence ID" value="NZ_PIPO01000005.1"/>
</dbReference>
<comment type="caution">
    <text evidence="2">The sequence shown here is derived from an EMBL/GenBank/DDBJ whole genome shotgun (WGS) entry which is preliminary data.</text>
</comment>
<dbReference type="AlphaFoldDB" id="A0A432WE06"/>
<accession>A0A432WE06</accession>
<keyword evidence="1" id="KW-0812">Transmembrane</keyword>
<feature type="transmembrane region" description="Helical" evidence="1">
    <location>
        <begin position="85"/>
        <end position="107"/>
    </location>
</feature>
<keyword evidence="1" id="KW-1133">Transmembrane helix</keyword>
<proteinExistence type="predicted"/>
<dbReference type="Proteomes" id="UP000287823">
    <property type="component" value="Unassembled WGS sequence"/>
</dbReference>
<keyword evidence="3" id="KW-1185">Reference proteome</keyword>